<evidence type="ECO:0000259" key="10">
    <source>
        <dbReference type="Pfam" id="PF11975"/>
    </source>
</evidence>
<dbReference type="GO" id="GO:0016616">
    <property type="term" value="F:oxidoreductase activity, acting on the CH-OH group of donors, NAD or NADP as acceptor"/>
    <property type="evidence" value="ECO:0007669"/>
    <property type="project" value="InterPro"/>
</dbReference>
<evidence type="ECO:0000256" key="5">
    <source>
        <dbReference type="ARBA" id="ARBA00022801"/>
    </source>
</evidence>
<dbReference type="InterPro" id="IPR001088">
    <property type="entry name" value="Glyco_hydro_4"/>
</dbReference>
<evidence type="ECO:0000256" key="1">
    <source>
        <dbReference type="ARBA" id="ARBA00001911"/>
    </source>
</evidence>
<gene>
    <name evidence="11" type="ORF">ATJ93_4057</name>
</gene>
<dbReference type="RefSeq" id="WP_120246372.1">
    <property type="nucleotide sequence ID" value="NZ_RAPO01000004.1"/>
</dbReference>
<keyword evidence="8" id="KW-0119">Carbohydrate metabolism</keyword>
<dbReference type="InterPro" id="IPR015955">
    <property type="entry name" value="Lactate_DH/Glyco_Ohase_4_C"/>
</dbReference>
<keyword evidence="7" id="KW-0464">Manganese</keyword>
<evidence type="ECO:0000256" key="7">
    <source>
        <dbReference type="ARBA" id="ARBA00023211"/>
    </source>
</evidence>
<dbReference type="GO" id="GO:0005975">
    <property type="term" value="P:carbohydrate metabolic process"/>
    <property type="evidence" value="ECO:0007669"/>
    <property type="project" value="InterPro"/>
</dbReference>
<keyword evidence="4" id="KW-0479">Metal-binding</keyword>
<evidence type="ECO:0000256" key="9">
    <source>
        <dbReference type="ARBA" id="ARBA00023295"/>
    </source>
</evidence>
<dbReference type="GO" id="GO:0046872">
    <property type="term" value="F:metal ion binding"/>
    <property type="evidence" value="ECO:0007669"/>
    <property type="project" value="UniProtKB-KW"/>
</dbReference>
<dbReference type="InterPro" id="IPR036291">
    <property type="entry name" value="NAD(P)-bd_dom_sf"/>
</dbReference>
<proteinExistence type="inferred from homology"/>
<feature type="domain" description="Glycosyl hydrolase family 4 C-terminal" evidence="10">
    <location>
        <begin position="220"/>
        <end position="443"/>
    </location>
</feature>
<dbReference type="Gene3D" id="3.90.1820.10">
    <property type="entry name" value="AglA-like glucosidase"/>
    <property type="match status" value="1"/>
</dbReference>
<evidence type="ECO:0000256" key="2">
    <source>
        <dbReference type="ARBA" id="ARBA00001936"/>
    </source>
</evidence>
<dbReference type="InterPro" id="IPR053715">
    <property type="entry name" value="GH4_Enzyme_sf"/>
</dbReference>
<dbReference type="Pfam" id="PF02056">
    <property type="entry name" value="Glyco_hydro_4"/>
    <property type="match status" value="1"/>
</dbReference>
<evidence type="ECO:0000256" key="3">
    <source>
        <dbReference type="ARBA" id="ARBA00010141"/>
    </source>
</evidence>
<dbReference type="Proteomes" id="UP000283805">
    <property type="component" value="Unassembled WGS sequence"/>
</dbReference>
<dbReference type="PANTHER" id="PTHR32092:SF2">
    <property type="entry name" value="ALPHA-GALACTURONIDASE"/>
    <property type="match status" value="1"/>
</dbReference>
<evidence type="ECO:0000256" key="4">
    <source>
        <dbReference type="ARBA" id="ARBA00022723"/>
    </source>
</evidence>
<dbReference type="SUPFAM" id="SSF56327">
    <property type="entry name" value="LDH C-terminal domain-like"/>
    <property type="match status" value="1"/>
</dbReference>
<keyword evidence="5" id="KW-0378">Hydrolase</keyword>
<evidence type="ECO:0000313" key="12">
    <source>
        <dbReference type="Proteomes" id="UP000283805"/>
    </source>
</evidence>
<dbReference type="SUPFAM" id="SSF51735">
    <property type="entry name" value="NAD(P)-binding Rossmann-fold domains"/>
    <property type="match status" value="1"/>
</dbReference>
<organism evidence="11 12">
    <name type="scientific">Halopiger aswanensis</name>
    <dbReference type="NCBI Taxonomy" id="148449"/>
    <lineage>
        <taxon>Archaea</taxon>
        <taxon>Methanobacteriati</taxon>
        <taxon>Methanobacteriota</taxon>
        <taxon>Stenosarchaea group</taxon>
        <taxon>Halobacteria</taxon>
        <taxon>Halobacteriales</taxon>
        <taxon>Natrialbaceae</taxon>
        <taxon>Halopiger</taxon>
    </lineage>
</organism>
<accession>A0A419W192</accession>
<name>A0A419W192_9EURY</name>
<keyword evidence="9" id="KW-0326">Glycosidase</keyword>
<reference evidence="11 12" key="1">
    <citation type="submission" date="2018-09" db="EMBL/GenBank/DDBJ databases">
        <title>Genomic Encyclopedia of Archaeal and Bacterial Type Strains, Phase II (KMG-II): from individual species to whole genera.</title>
        <authorList>
            <person name="Goeker M."/>
        </authorList>
    </citation>
    <scope>NUCLEOTIDE SEQUENCE [LARGE SCALE GENOMIC DNA]</scope>
    <source>
        <strain evidence="11 12">DSM 13151</strain>
    </source>
</reference>
<evidence type="ECO:0000313" key="11">
    <source>
        <dbReference type="EMBL" id="RKD89228.1"/>
    </source>
</evidence>
<comment type="cofactor">
    <cofactor evidence="2">
        <name>Mn(2+)</name>
        <dbReference type="ChEBI" id="CHEBI:29035"/>
    </cofactor>
</comment>
<evidence type="ECO:0000256" key="6">
    <source>
        <dbReference type="ARBA" id="ARBA00023027"/>
    </source>
</evidence>
<evidence type="ECO:0000256" key="8">
    <source>
        <dbReference type="ARBA" id="ARBA00023277"/>
    </source>
</evidence>
<dbReference type="AlphaFoldDB" id="A0A419W192"/>
<dbReference type="GO" id="GO:0004553">
    <property type="term" value="F:hydrolase activity, hydrolyzing O-glycosyl compounds"/>
    <property type="evidence" value="ECO:0007669"/>
    <property type="project" value="InterPro"/>
</dbReference>
<protein>
    <submittedName>
        <fullName evidence="11">Alpha-galactosidase</fullName>
    </submittedName>
</protein>
<dbReference type="InterPro" id="IPR022616">
    <property type="entry name" value="Glyco_hydro_4_C"/>
</dbReference>
<sequence length="479" mass="53824">MHTLEEIPDPSSTATNANVKIGYIGGGSEGWAHTLINDLLQCEDVSGSVALYDVNYEPAAKNAELGNRLVERDDAPGDWTFEAYQEIEPALKGADFVICSIQDPPEETFVHDIDVPQEYGIYQTVADTCGPGGAVRALRAIPQYREIAATVREQCPDAWVVNYTNPMTVCTRALYEEYPDINAIGLCHEVFGTQRFLAGIVEKYVDEAEDVDAEEIDVNVKGINHFTWIDEAYWYDRDIFPYLDEELEERKPLPSFEPGDLDDEGYWTNHHQIAFDLYDKFGLFGAAGDRHLAEFVPWYLDIDEPEEIQRWGIRLTPSSARRSDGEGPAKMSRYLNEDGTFEFQESGEEVVDIMRALLGIEPIKTHVNYPNEGQISDLPTGPVVETNAMITGAGVKPITAGDFPREVRSMVRQSVDNQETLVEAGYAGDLDLAFQAFLNEPLVTIQRDEARELFAELVEIERDYFRDYDLEGADVLTDD</sequence>
<dbReference type="PRINTS" id="PR00732">
    <property type="entry name" value="GLHYDRLASE4"/>
</dbReference>
<dbReference type="OrthoDB" id="92947at2157"/>
<dbReference type="PANTHER" id="PTHR32092">
    <property type="entry name" value="6-PHOSPHO-BETA-GLUCOSIDASE-RELATED"/>
    <property type="match status" value="1"/>
</dbReference>
<dbReference type="EMBL" id="RAPO01000004">
    <property type="protein sequence ID" value="RKD89228.1"/>
    <property type="molecule type" value="Genomic_DNA"/>
</dbReference>
<dbReference type="Pfam" id="PF11975">
    <property type="entry name" value="Glyco_hydro_4C"/>
    <property type="match status" value="1"/>
</dbReference>
<comment type="caution">
    <text evidence="11">The sequence shown here is derived from an EMBL/GenBank/DDBJ whole genome shotgun (WGS) entry which is preliminary data.</text>
</comment>
<keyword evidence="6" id="KW-0520">NAD</keyword>
<comment type="similarity">
    <text evidence="3">Belongs to the glycosyl hydrolase 4 family.</text>
</comment>
<comment type="cofactor">
    <cofactor evidence="1">
        <name>NAD(+)</name>
        <dbReference type="ChEBI" id="CHEBI:57540"/>
    </cofactor>
</comment>
<keyword evidence="12" id="KW-1185">Reference proteome</keyword>